<evidence type="ECO:0000256" key="12">
    <source>
        <dbReference type="ARBA" id="ARBA00022741"/>
    </source>
</evidence>
<evidence type="ECO:0000256" key="2">
    <source>
        <dbReference type="ARBA" id="ARBA00000711"/>
    </source>
</evidence>
<dbReference type="GO" id="GO:0005524">
    <property type="term" value="F:ATP binding"/>
    <property type="evidence" value="ECO:0007669"/>
    <property type="project" value="UniProtKB-KW"/>
</dbReference>
<dbReference type="GO" id="GO:0008820">
    <property type="term" value="F:cobinamide phosphate guanylyltransferase activity"/>
    <property type="evidence" value="ECO:0007669"/>
    <property type="project" value="UniProtKB-EC"/>
</dbReference>
<dbReference type="AlphaFoldDB" id="A0A364K603"/>
<proteinExistence type="inferred from homology"/>
<name>A0A364K603_9BACL</name>
<dbReference type="GO" id="GO:0009236">
    <property type="term" value="P:cobalamin biosynthetic process"/>
    <property type="evidence" value="ECO:0007669"/>
    <property type="project" value="UniProtKB-UniPathway"/>
</dbReference>
<dbReference type="PIRSF" id="PIRSF006135">
    <property type="entry name" value="CobU"/>
    <property type="match status" value="1"/>
</dbReference>
<feature type="active site" description="GMP-histidine intermediate" evidence="18">
    <location>
        <position position="49"/>
    </location>
</feature>
<feature type="binding site" evidence="19">
    <location>
        <begin position="33"/>
        <end position="35"/>
    </location>
    <ligand>
        <name>GTP</name>
        <dbReference type="ChEBI" id="CHEBI:37565"/>
    </ligand>
</feature>
<dbReference type="OrthoDB" id="9799422at2"/>
<evidence type="ECO:0000256" key="1">
    <source>
        <dbReference type="ARBA" id="ARBA00000312"/>
    </source>
</evidence>
<feature type="binding site" evidence="19">
    <location>
        <begin position="8"/>
        <end position="15"/>
    </location>
    <ligand>
        <name>GTP</name>
        <dbReference type="ChEBI" id="CHEBI:37565"/>
    </ligand>
</feature>
<dbReference type="GO" id="GO:0005525">
    <property type="term" value="F:GTP binding"/>
    <property type="evidence" value="ECO:0007669"/>
    <property type="project" value="UniProtKB-KW"/>
</dbReference>
<feature type="binding site" evidence="19">
    <location>
        <position position="61"/>
    </location>
    <ligand>
        <name>GTP</name>
        <dbReference type="ChEBI" id="CHEBI:37565"/>
    </ligand>
</feature>
<evidence type="ECO:0000313" key="20">
    <source>
        <dbReference type="EMBL" id="RAL25620.1"/>
    </source>
</evidence>
<evidence type="ECO:0000256" key="13">
    <source>
        <dbReference type="ARBA" id="ARBA00022777"/>
    </source>
</evidence>
<evidence type="ECO:0000256" key="11">
    <source>
        <dbReference type="ARBA" id="ARBA00022679"/>
    </source>
</evidence>
<dbReference type="GO" id="GO:0043752">
    <property type="term" value="F:adenosylcobinamide kinase activity"/>
    <property type="evidence" value="ECO:0007669"/>
    <property type="project" value="UniProtKB-EC"/>
</dbReference>
<keyword evidence="11 20" id="KW-0808">Transferase</keyword>
<evidence type="ECO:0000256" key="19">
    <source>
        <dbReference type="PIRSR" id="PIRSR006135-2"/>
    </source>
</evidence>
<comment type="catalytic activity">
    <reaction evidence="2">
        <text>adenosylcob(III)inamide phosphate + GTP + H(+) = adenosylcob(III)inamide-GDP + diphosphate</text>
        <dbReference type="Rhea" id="RHEA:22712"/>
        <dbReference type="ChEBI" id="CHEBI:15378"/>
        <dbReference type="ChEBI" id="CHEBI:33019"/>
        <dbReference type="ChEBI" id="CHEBI:37565"/>
        <dbReference type="ChEBI" id="CHEBI:58502"/>
        <dbReference type="ChEBI" id="CHEBI:60487"/>
        <dbReference type="EC" id="2.7.7.62"/>
    </reaction>
</comment>
<evidence type="ECO:0000256" key="5">
    <source>
        <dbReference type="ARBA" id="ARBA00004692"/>
    </source>
</evidence>
<reference evidence="20 21" key="2">
    <citation type="submission" date="2018-06" db="EMBL/GenBank/DDBJ databases">
        <authorList>
            <person name="Zhirakovskaya E."/>
        </authorList>
    </citation>
    <scope>NUCLEOTIDE SEQUENCE [LARGE SCALE GENOMIC DNA]</scope>
    <source>
        <strain evidence="20 21">FBKL4.011</strain>
    </source>
</reference>
<comment type="similarity">
    <text evidence="7">Belongs to the CobU/CobP family.</text>
</comment>
<reference evidence="20 21" key="1">
    <citation type="submission" date="2018-06" db="EMBL/GenBank/DDBJ databases">
        <title>Thermoflavimicrobium daqus sp. nov., a thermophilic microbe isolated from Moutai-flavour Daqu.</title>
        <authorList>
            <person name="Wang X."/>
            <person name="Zhou H."/>
        </authorList>
    </citation>
    <scope>NUCLEOTIDE SEQUENCE [LARGE SCALE GENOMIC DNA]</scope>
    <source>
        <strain evidence="20 21">FBKL4.011</strain>
    </source>
</reference>
<dbReference type="RefSeq" id="WP_113658234.1">
    <property type="nucleotide sequence ID" value="NZ_KZ845665.1"/>
</dbReference>
<dbReference type="NCBIfam" id="NF004469">
    <property type="entry name" value="PRK05800.1"/>
    <property type="match status" value="1"/>
</dbReference>
<evidence type="ECO:0000256" key="8">
    <source>
        <dbReference type="ARBA" id="ARBA00012016"/>
    </source>
</evidence>
<dbReference type="PANTHER" id="PTHR34848:SF1">
    <property type="entry name" value="BIFUNCTIONAL ADENOSYLCOBALAMIN BIOSYNTHESIS PROTEIN COBU"/>
    <property type="match status" value="1"/>
</dbReference>
<dbReference type="InterPro" id="IPR003203">
    <property type="entry name" value="CobU/CobP"/>
</dbReference>
<comment type="pathway">
    <text evidence="6">Cofactor biosynthesis; adenosylcobalamin biosynthesis; adenosylcobalamin from cob(II)yrinate a,c-diamide: step 5/7.</text>
</comment>
<evidence type="ECO:0000313" key="21">
    <source>
        <dbReference type="Proteomes" id="UP000251213"/>
    </source>
</evidence>
<evidence type="ECO:0000256" key="10">
    <source>
        <dbReference type="ARBA" id="ARBA00022573"/>
    </source>
</evidence>
<dbReference type="EMBL" id="QJKK01000003">
    <property type="protein sequence ID" value="RAL25620.1"/>
    <property type="molecule type" value="Genomic_DNA"/>
</dbReference>
<keyword evidence="15 19" id="KW-0342">GTP-binding</keyword>
<dbReference type="EC" id="2.7.7.62" evidence="9"/>
<dbReference type="EC" id="2.7.1.156" evidence="8"/>
<evidence type="ECO:0000256" key="7">
    <source>
        <dbReference type="ARBA" id="ARBA00007490"/>
    </source>
</evidence>
<keyword evidence="14" id="KW-0067">ATP-binding</keyword>
<dbReference type="Proteomes" id="UP000251213">
    <property type="component" value="Unassembled WGS sequence"/>
</dbReference>
<comment type="catalytic activity">
    <reaction evidence="3">
        <text>adenosylcob(III)inamide + GTP = adenosylcob(III)inamide phosphate + GDP + H(+)</text>
        <dbReference type="Rhea" id="RHEA:15765"/>
        <dbReference type="ChEBI" id="CHEBI:2480"/>
        <dbReference type="ChEBI" id="CHEBI:15378"/>
        <dbReference type="ChEBI" id="CHEBI:37565"/>
        <dbReference type="ChEBI" id="CHEBI:58189"/>
        <dbReference type="ChEBI" id="CHEBI:58502"/>
        <dbReference type="EC" id="2.7.1.156"/>
    </reaction>
</comment>
<dbReference type="CDD" id="cd00544">
    <property type="entry name" value="CobU"/>
    <property type="match status" value="1"/>
</dbReference>
<dbReference type="InterPro" id="IPR027417">
    <property type="entry name" value="P-loop_NTPase"/>
</dbReference>
<keyword evidence="13 20" id="KW-0418">Kinase</keyword>
<evidence type="ECO:0000256" key="15">
    <source>
        <dbReference type="ARBA" id="ARBA00023134"/>
    </source>
</evidence>
<feature type="binding site" evidence="19">
    <location>
        <position position="82"/>
    </location>
    <ligand>
        <name>GTP</name>
        <dbReference type="ChEBI" id="CHEBI:37565"/>
    </ligand>
</feature>
<keyword evidence="20" id="KW-0548">Nucleotidyltransferase</keyword>
<protein>
    <recommendedName>
        <fullName evidence="16">Adenosylcobinamide kinase</fullName>
        <ecNumber evidence="8">2.7.1.156</ecNumber>
        <ecNumber evidence="9">2.7.7.62</ecNumber>
    </recommendedName>
    <alternativeName>
        <fullName evidence="17">Adenosylcobinamide-phosphate guanylyltransferase</fullName>
    </alternativeName>
</protein>
<dbReference type="Gene3D" id="3.40.50.300">
    <property type="entry name" value="P-loop containing nucleotide triphosphate hydrolases"/>
    <property type="match status" value="1"/>
</dbReference>
<gene>
    <name evidence="20" type="ORF">DL897_05955</name>
</gene>
<keyword evidence="12 19" id="KW-0547">Nucleotide-binding</keyword>
<accession>A0A364K603</accession>
<dbReference type="PANTHER" id="PTHR34848">
    <property type="match status" value="1"/>
</dbReference>
<dbReference type="Pfam" id="PF02283">
    <property type="entry name" value="CobU"/>
    <property type="match status" value="1"/>
</dbReference>
<evidence type="ECO:0000256" key="4">
    <source>
        <dbReference type="ARBA" id="ARBA00003889"/>
    </source>
</evidence>
<sequence length="181" mass="20372">MSIRLITGGIRSGKSHFAEELCVSLQEEVIYIATSPILDEEMTERITKHQARRPANWGLIEEEIELAKVIKKTPASAVLLIECISTWVSNHLFTQKLEEKINREIRQAFLEYITLEVKNLLASLHGRQAILVTNEVGLGGISMHPVGRLFQDALGEVNQYIAQEADEVWLVVSGIPWRVKG</sequence>
<comment type="caution">
    <text evidence="20">The sequence shown here is derived from an EMBL/GenBank/DDBJ whole genome shotgun (WGS) entry which is preliminary data.</text>
</comment>
<evidence type="ECO:0000256" key="3">
    <source>
        <dbReference type="ARBA" id="ARBA00001522"/>
    </source>
</evidence>
<evidence type="ECO:0000256" key="14">
    <source>
        <dbReference type="ARBA" id="ARBA00022840"/>
    </source>
</evidence>
<evidence type="ECO:0000256" key="17">
    <source>
        <dbReference type="ARBA" id="ARBA00030571"/>
    </source>
</evidence>
<keyword evidence="10" id="KW-0169">Cobalamin biosynthesis</keyword>
<dbReference type="UniPathway" id="UPA00148">
    <property type="reaction ID" value="UER00236"/>
</dbReference>
<evidence type="ECO:0000256" key="9">
    <source>
        <dbReference type="ARBA" id="ARBA00012523"/>
    </source>
</evidence>
<comment type="catalytic activity">
    <reaction evidence="1">
        <text>adenosylcob(III)inamide + ATP = adenosylcob(III)inamide phosphate + ADP + H(+)</text>
        <dbReference type="Rhea" id="RHEA:15769"/>
        <dbReference type="ChEBI" id="CHEBI:2480"/>
        <dbReference type="ChEBI" id="CHEBI:15378"/>
        <dbReference type="ChEBI" id="CHEBI:30616"/>
        <dbReference type="ChEBI" id="CHEBI:58502"/>
        <dbReference type="ChEBI" id="CHEBI:456216"/>
        <dbReference type="EC" id="2.7.1.156"/>
    </reaction>
</comment>
<comment type="function">
    <text evidence="4">Catalyzes ATP-dependent phosphorylation of adenosylcobinamide and addition of GMP to adenosylcobinamide phosphate.</text>
</comment>
<evidence type="ECO:0000256" key="16">
    <source>
        <dbReference type="ARBA" id="ARBA00029570"/>
    </source>
</evidence>
<evidence type="ECO:0000256" key="6">
    <source>
        <dbReference type="ARBA" id="ARBA00005159"/>
    </source>
</evidence>
<dbReference type="SUPFAM" id="SSF52540">
    <property type="entry name" value="P-loop containing nucleoside triphosphate hydrolases"/>
    <property type="match status" value="1"/>
</dbReference>
<keyword evidence="21" id="KW-1185">Reference proteome</keyword>
<organism evidence="20 21">
    <name type="scientific">Thermoflavimicrobium daqui</name>
    <dbReference type="NCBI Taxonomy" id="2137476"/>
    <lineage>
        <taxon>Bacteria</taxon>
        <taxon>Bacillati</taxon>
        <taxon>Bacillota</taxon>
        <taxon>Bacilli</taxon>
        <taxon>Bacillales</taxon>
        <taxon>Thermoactinomycetaceae</taxon>
        <taxon>Thermoflavimicrobium</taxon>
    </lineage>
</organism>
<comment type="pathway">
    <text evidence="5">Cofactor biosynthesis; adenosylcobalamin biosynthesis; adenosylcobalamin from cob(II)yrinate a,c-diamide: step 6/7.</text>
</comment>
<evidence type="ECO:0000256" key="18">
    <source>
        <dbReference type="PIRSR" id="PIRSR006135-1"/>
    </source>
</evidence>